<dbReference type="GO" id="GO:0043810">
    <property type="term" value="F:ornithine-acyl [acyl carrier protein] N-acyltransferase activity"/>
    <property type="evidence" value="ECO:0007669"/>
    <property type="project" value="UniProtKB-EC"/>
</dbReference>
<keyword evidence="13" id="KW-1185">Reference proteome</keyword>
<evidence type="ECO:0000313" key="12">
    <source>
        <dbReference type="EMBL" id="RLV61042.1"/>
    </source>
</evidence>
<evidence type="ECO:0000256" key="1">
    <source>
        <dbReference type="ARBA" id="ARBA00005189"/>
    </source>
</evidence>
<name>A0A3L8Q364_9GAMM</name>
<dbReference type="Gene3D" id="3.40.630.30">
    <property type="match status" value="1"/>
</dbReference>
<sequence length="582" mass="65236">MIDSPFRLPRRTPFGIAESVVEWATGLSTLELLYKQVALKKDSFEFMHEALARIGTQYKVEHGSLDNIPNEGSVLIVANHPFGGIEGIILASLISKVRKDVKVLANELLKRIPELDELFIGVNVFSGEQARQTNRRAIKEANQHLKDGGVLIIFPAGEVSSWQASENKITDREWSKSVAKFVKHAEATTVPIFINGLNSKLFYQLGRIHPLLRTALLGRELLNKSGETISVSIGNPIVYSEIKDFDKEEDMTQYFRLNTYLMGSVANKQQSIPQGNDAEQIIVPVSVDKLESELLTIEHYKLLSQGEFEVYCAPSLEIPNMMHEIGRIREESFREVGEGSGLSCDIDRFDQNYHQLFVWHKGNRDLVGCYRLGLVDQLIAQGGIDALYSASLFQYGEAFIESLGQSIELGRSVVAKQYQRNMHSLLLLWKGIASFVEQNPKYTHLFGPVSISNDYSPVARQLIASVMSVSYYDDEKAKLVKPTTPLETSGQEFWRSDMLSSISKLPLLSKVLSRLEQGLGLPVLLRQYLGMNGKLVCFNVDPAFNFALDGLIVVDLTSVPVRTLGKYMGKKQAQEYLDAHQQ</sequence>
<evidence type="ECO:0000256" key="7">
    <source>
        <dbReference type="ARBA" id="ARBA00039058"/>
    </source>
</evidence>
<evidence type="ECO:0000256" key="4">
    <source>
        <dbReference type="ARBA" id="ARBA00023098"/>
    </source>
</evidence>
<dbReference type="OrthoDB" id="1113830at2"/>
<dbReference type="EMBL" id="QZEI01000009">
    <property type="protein sequence ID" value="RLV61042.1"/>
    <property type="molecule type" value="Genomic_DNA"/>
</dbReference>
<feature type="domain" description="Phospholipid/glycerol acyltransferase" evidence="11">
    <location>
        <begin position="74"/>
        <end position="197"/>
    </location>
</feature>
<dbReference type="InterPro" id="IPR002123">
    <property type="entry name" value="Plipid/glycerol_acylTrfase"/>
</dbReference>
<keyword evidence="2" id="KW-0444">Lipid biosynthesis</keyword>
<dbReference type="InterPro" id="IPR052351">
    <property type="entry name" value="Ornithine_N-alpha-AT"/>
</dbReference>
<dbReference type="SUPFAM" id="SSF69593">
    <property type="entry name" value="Glycerol-3-phosphate (1)-acyltransferase"/>
    <property type="match status" value="1"/>
</dbReference>
<dbReference type="PANTHER" id="PTHR37323">
    <property type="entry name" value="GCN5-RELATED N-ACETYLTRANSFERASE"/>
    <property type="match status" value="1"/>
</dbReference>
<accession>A0A3L8Q364</accession>
<gene>
    <name evidence="12" type="ORF">D5018_04165</name>
</gene>
<dbReference type="SMART" id="SM00563">
    <property type="entry name" value="PlsC"/>
    <property type="match status" value="1"/>
</dbReference>
<comment type="similarity">
    <text evidence="6">Belongs to the acetyltransferase family. OlsB subfamily.</text>
</comment>
<dbReference type="Pfam" id="PF19576">
    <property type="entry name" value="Acyltransf_2"/>
    <property type="match status" value="1"/>
</dbReference>
<proteinExistence type="inferred from homology"/>
<comment type="caution">
    <text evidence="12">The sequence shown here is derived from an EMBL/GenBank/DDBJ whole genome shotgun (WGS) entry which is preliminary data.</text>
</comment>
<protein>
    <recommendedName>
        <fullName evidence="8">L-ornithine N(alpha)-acyltransferase</fullName>
        <ecNumber evidence="7">2.3.2.30</ecNumber>
    </recommendedName>
</protein>
<keyword evidence="4" id="KW-0443">Lipid metabolism</keyword>
<comment type="pathway">
    <text evidence="1">Lipid metabolism.</text>
</comment>
<dbReference type="EC" id="2.3.2.30" evidence="7"/>
<evidence type="ECO:0000256" key="2">
    <source>
        <dbReference type="ARBA" id="ARBA00022516"/>
    </source>
</evidence>
<comment type="catalytic activity">
    <reaction evidence="10">
        <text>a (3R)-hydroxyacyl-[ACP] + L-ornithine = a lyso-ornithine lipid + holo-[ACP] + H(+)</text>
        <dbReference type="Rhea" id="RHEA:20633"/>
        <dbReference type="Rhea" id="RHEA-COMP:9685"/>
        <dbReference type="Rhea" id="RHEA-COMP:9945"/>
        <dbReference type="ChEBI" id="CHEBI:15378"/>
        <dbReference type="ChEBI" id="CHEBI:46911"/>
        <dbReference type="ChEBI" id="CHEBI:64479"/>
        <dbReference type="ChEBI" id="CHEBI:78827"/>
        <dbReference type="ChEBI" id="CHEBI:138482"/>
        <dbReference type="EC" id="2.3.2.30"/>
    </reaction>
    <physiologicalReaction direction="left-to-right" evidence="10">
        <dbReference type="Rhea" id="RHEA:20634"/>
    </physiologicalReaction>
</comment>
<evidence type="ECO:0000256" key="8">
    <source>
        <dbReference type="ARBA" id="ARBA00039866"/>
    </source>
</evidence>
<evidence type="ECO:0000256" key="3">
    <source>
        <dbReference type="ARBA" id="ARBA00022679"/>
    </source>
</evidence>
<dbReference type="Proteomes" id="UP000281474">
    <property type="component" value="Unassembled WGS sequence"/>
</dbReference>
<dbReference type="InterPro" id="IPR045746">
    <property type="entry name" value="ACT14924-like_Acyltransf_dom"/>
</dbReference>
<dbReference type="PANTHER" id="PTHR37323:SF1">
    <property type="entry name" value="L-ORNITHINE N(ALPHA)-ACYLTRANSFERASE"/>
    <property type="match status" value="1"/>
</dbReference>
<dbReference type="SUPFAM" id="SSF55729">
    <property type="entry name" value="Acyl-CoA N-acyltransferases (Nat)"/>
    <property type="match status" value="1"/>
</dbReference>
<evidence type="ECO:0000313" key="13">
    <source>
        <dbReference type="Proteomes" id="UP000281474"/>
    </source>
</evidence>
<evidence type="ECO:0000256" key="10">
    <source>
        <dbReference type="ARBA" id="ARBA00047785"/>
    </source>
</evidence>
<dbReference type="CDD" id="cd07986">
    <property type="entry name" value="LPLAT_ACT14924-like"/>
    <property type="match status" value="1"/>
</dbReference>
<organism evidence="12 13">
    <name type="scientific">Parashewanella curva</name>
    <dbReference type="NCBI Taxonomy" id="2338552"/>
    <lineage>
        <taxon>Bacteria</taxon>
        <taxon>Pseudomonadati</taxon>
        <taxon>Pseudomonadota</taxon>
        <taxon>Gammaproteobacteria</taxon>
        <taxon>Alteromonadales</taxon>
        <taxon>Shewanellaceae</taxon>
        <taxon>Parashewanella</taxon>
    </lineage>
</organism>
<evidence type="ECO:0000256" key="6">
    <source>
        <dbReference type="ARBA" id="ARBA00038095"/>
    </source>
</evidence>
<dbReference type="RefSeq" id="WP_121837742.1">
    <property type="nucleotide sequence ID" value="NZ_ML014758.1"/>
</dbReference>
<evidence type="ECO:0000259" key="11">
    <source>
        <dbReference type="SMART" id="SM00563"/>
    </source>
</evidence>
<dbReference type="AlphaFoldDB" id="A0A3L8Q364"/>
<keyword evidence="3 12" id="KW-0808">Transferase</keyword>
<reference evidence="12 13" key="1">
    <citation type="submission" date="2018-09" db="EMBL/GenBank/DDBJ databases">
        <title>Phylogeny of the Shewanellaceae, and recommendation for two new genera, Pseudoshewanella and Parashewanella.</title>
        <authorList>
            <person name="Wang G."/>
        </authorList>
    </citation>
    <scope>NUCLEOTIDE SEQUENCE [LARGE SCALE GENOMIC DNA]</scope>
    <source>
        <strain evidence="12 13">C51</strain>
    </source>
</reference>
<dbReference type="InterPro" id="IPR016181">
    <property type="entry name" value="Acyl_CoA_acyltransferase"/>
</dbReference>
<dbReference type="GO" id="GO:0006629">
    <property type="term" value="P:lipid metabolic process"/>
    <property type="evidence" value="ECO:0007669"/>
    <property type="project" value="UniProtKB-KW"/>
</dbReference>
<evidence type="ECO:0000256" key="9">
    <source>
        <dbReference type="ARBA" id="ARBA00045724"/>
    </source>
</evidence>
<comment type="function">
    <text evidence="9">Catalyzes the first step in the biosynthesis of ornithine lipids, which are phosphorus-free membrane lipids. Catalyzes the 3-hydroxyacyl-acyl carrier protein-dependent acylation of ornithine to form lyso-ornithine lipid (LOL).</text>
</comment>
<dbReference type="Pfam" id="PF13444">
    <property type="entry name" value="Acetyltransf_5"/>
    <property type="match status" value="1"/>
</dbReference>
<keyword evidence="5 12" id="KW-0012">Acyltransferase</keyword>
<evidence type="ECO:0000256" key="5">
    <source>
        <dbReference type="ARBA" id="ARBA00023315"/>
    </source>
</evidence>